<evidence type="ECO:0000256" key="1">
    <source>
        <dbReference type="SAM" id="MobiDB-lite"/>
    </source>
</evidence>
<gene>
    <name evidence="2" type="ORF">L227DRAFT_617511</name>
</gene>
<dbReference type="EMBL" id="ML122339">
    <property type="protein sequence ID" value="RPD52816.1"/>
    <property type="molecule type" value="Genomic_DNA"/>
</dbReference>
<dbReference type="Proteomes" id="UP000313359">
    <property type="component" value="Unassembled WGS sequence"/>
</dbReference>
<dbReference type="AlphaFoldDB" id="A0A5C2RRM6"/>
<feature type="region of interest" description="Disordered" evidence="1">
    <location>
        <begin position="142"/>
        <end position="179"/>
    </location>
</feature>
<feature type="compositionally biased region" description="Low complexity" evidence="1">
    <location>
        <begin position="158"/>
        <end position="175"/>
    </location>
</feature>
<accession>A0A5C2RRM6</accession>
<sequence length="439" mass="48312">MRQDDHLFDARSAPSEIQPFQPDETGSYLARLPPPPPLPPSLAALLSTAYGDHDTLQRPALDASMPSACAYIPPYDHLGSSGFHPSHEATGIDRQGFASTVGEGWTLSSIISYEEPTAAYRFEPAWSTAPSSLVQNAAHWPSNRMAQGPNEPPVTGNSSWILSSSSSSSSGLSSGDGRVLAVSGQECELKYSDRDDHHNPQDIDNCHAWYDTDKYISSDDFCESEAQRISEQYTQQDDDSHVCSINTQEDDDRPSTSQGHWYSSTPAASQPSHDLYRQASTFVQLGQQIALPEAWIDSARTHDLDVEVQDMVISDAISHSAEPQPCVQYGDVTEPTGDTHHAKPDSSAIVSALSGHWVQDMKNSAQGDSSIRPFGTRPSQSLRRPRVDVQQPALRRSERRLVIARAAANQSRRSQQLILKKTAMALRNMHVKPRRRRTA</sequence>
<feature type="region of interest" description="Disordered" evidence="1">
    <location>
        <begin position="227"/>
        <end position="271"/>
    </location>
</feature>
<feature type="compositionally biased region" description="Polar residues" evidence="1">
    <location>
        <begin position="255"/>
        <end position="271"/>
    </location>
</feature>
<evidence type="ECO:0000313" key="2">
    <source>
        <dbReference type="EMBL" id="RPD52816.1"/>
    </source>
</evidence>
<proteinExistence type="predicted"/>
<protein>
    <submittedName>
        <fullName evidence="2">Uncharacterized protein</fullName>
    </submittedName>
</protein>
<keyword evidence="3" id="KW-1185">Reference proteome</keyword>
<reference evidence="2" key="1">
    <citation type="journal article" date="2018" name="Genome Biol. Evol.">
        <title>Genomics and development of Lentinus tigrinus, a white-rot wood-decaying mushroom with dimorphic fruiting bodies.</title>
        <authorList>
            <person name="Wu B."/>
            <person name="Xu Z."/>
            <person name="Knudson A."/>
            <person name="Carlson A."/>
            <person name="Chen N."/>
            <person name="Kovaka S."/>
            <person name="LaButti K."/>
            <person name="Lipzen A."/>
            <person name="Pennachio C."/>
            <person name="Riley R."/>
            <person name="Schakwitz W."/>
            <person name="Umezawa K."/>
            <person name="Ohm R.A."/>
            <person name="Grigoriev I.V."/>
            <person name="Nagy L.G."/>
            <person name="Gibbons J."/>
            <person name="Hibbett D."/>
        </authorList>
    </citation>
    <scope>NUCLEOTIDE SEQUENCE [LARGE SCALE GENOMIC DNA]</scope>
    <source>
        <strain evidence="2">ALCF2SS1-6</strain>
    </source>
</reference>
<organism evidence="2 3">
    <name type="scientific">Lentinus tigrinus ALCF2SS1-6</name>
    <dbReference type="NCBI Taxonomy" id="1328759"/>
    <lineage>
        <taxon>Eukaryota</taxon>
        <taxon>Fungi</taxon>
        <taxon>Dikarya</taxon>
        <taxon>Basidiomycota</taxon>
        <taxon>Agaricomycotina</taxon>
        <taxon>Agaricomycetes</taxon>
        <taxon>Polyporales</taxon>
        <taxon>Polyporaceae</taxon>
        <taxon>Lentinus</taxon>
    </lineage>
</organism>
<feature type="region of interest" description="Disordered" evidence="1">
    <location>
        <begin position="1"/>
        <end position="34"/>
    </location>
</feature>
<evidence type="ECO:0000313" key="3">
    <source>
        <dbReference type="Proteomes" id="UP000313359"/>
    </source>
</evidence>
<feature type="region of interest" description="Disordered" evidence="1">
    <location>
        <begin position="363"/>
        <end position="392"/>
    </location>
</feature>
<name>A0A5C2RRM6_9APHY</name>